<gene>
    <name evidence="1" type="ORF">PQR01_05110</name>
</gene>
<evidence type="ECO:0000313" key="2">
    <source>
        <dbReference type="Proteomes" id="UP001629235"/>
    </source>
</evidence>
<keyword evidence="2" id="KW-1185">Reference proteome</keyword>
<dbReference type="EMBL" id="JAQQDW010000006">
    <property type="protein sequence ID" value="MFM0102871.1"/>
    <property type="molecule type" value="Genomic_DNA"/>
</dbReference>
<evidence type="ECO:0000313" key="1">
    <source>
        <dbReference type="EMBL" id="MFM0102871.1"/>
    </source>
</evidence>
<comment type="caution">
    <text evidence="1">The sequence shown here is derived from an EMBL/GenBank/DDBJ whole genome shotgun (WGS) entry which is preliminary data.</text>
</comment>
<sequence>MRNPAWLRIQLIPSADDGPFFSDGFQASLRAFYQALDAADIQVNSVALNMDVVDARRALIGEFVFSLAQVGPALSAAVGAWLEADPGRKLRLKMFGVEFEVNTMTQLIQVLDKAIALREERMKPAGCDK</sequence>
<accession>A0ACC7N9H2</accession>
<protein>
    <submittedName>
        <fullName evidence="1">Uncharacterized protein</fullName>
    </submittedName>
</protein>
<reference evidence="1 2" key="1">
    <citation type="journal article" date="2024" name="Chem. Sci.">
        <title>Discovery of megapolipeptins by genome mining of a Burkholderiales bacteria collection.</title>
        <authorList>
            <person name="Paulo B.S."/>
            <person name="Recchia M.J.J."/>
            <person name="Lee S."/>
            <person name="Fergusson C.H."/>
            <person name="Romanowski S.B."/>
            <person name="Hernandez A."/>
            <person name="Krull N."/>
            <person name="Liu D.Y."/>
            <person name="Cavanagh H."/>
            <person name="Bos A."/>
            <person name="Gray C.A."/>
            <person name="Murphy B.T."/>
            <person name="Linington R.G."/>
            <person name="Eustaquio A.S."/>
        </authorList>
    </citation>
    <scope>NUCLEOTIDE SEQUENCE [LARGE SCALE GENOMIC DNA]</scope>
    <source>
        <strain evidence="1 2">RL18-126-BIB-B</strain>
    </source>
</reference>
<organism evidence="1 2">
    <name type="scientific">Paraburkholderia rhynchosiae</name>
    <dbReference type="NCBI Taxonomy" id="487049"/>
    <lineage>
        <taxon>Bacteria</taxon>
        <taxon>Pseudomonadati</taxon>
        <taxon>Pseudomonadota</taxon>
        <taxon>Betaproteobacteria</taxon>
        <taxon>Burkholderiales</taxon>
        <taxon>Burkholderiaceae</taxon>
        <taxon>Paraburkholderia</taxon>
    </lineage>
</organism>
<proteinExistence type="predicted"/>
<name>A0ACC7N9H2_9BURK</name>
<dbReference type="Proteomes" id="UP001629235">
    <property type="component" value="Unassembled WGS sequence"/>
</dbReference>